<dbReference type="Pfam" id="PF20587">
    <property type="entry name" value="DUF6789"/>
    <property type="match status" value="1"/>
</dbReference>
<feature type="transmembrane region" description="Helical" evidence="1">
    <location>
        <begin position="61"/>
        <end position="81"/>
    </location>
</feature>
<gene>
    <name evidence="2" type="ORF">LWF01_14570</name>
</gene>
<keyword evidence="1" id="KW-1133">Transmembrane helix</keyword>
<evidence type="ECO:0000313" key="2">
    <source>
        <dbReference type="EMBL" id="WGW11301.1"/>
    </source>
</evidence>
<proteinExistence type="predicted"/>
<accession>A0ABY8QR36</accession>
<evidence type="ECO:0000313" key="3">
    <source>
        <dbReference type="Proteomes" id="UP001209083"/>
    </source>
</evidence>
<evidence type="ECO:0000256" key="1">
    <source>
        <dbReference type="SAM" id="Phobius"/>
    </source>
</evidence>
<name>A0ABY8QR36_9MICO</name>
<keyword evidence="1" id="KW-0812">Transmembrane</keyword>
<feature type="transmembrane region" description="Helical" evidence="1">
    <location>
        <begin position="93"/>
        <end position="114"/>
    </location>
</feature>
<sequence length="166" mass="17876">MTQKRNHMLSRLVRGGIGGVVATSAMSAVLVAADKAGFMEQPPPRRITKFFMPRPPTPKPVIDVATLISHFGYGILAGAVFGGVSRKPTLAKGTAYGTALWAASYEGWIPALRIMPPAHRDRKDRALAMVVAHLVYGAVLAAALRRIGPRHPKGQPKQEGSRDYVI</sequence>
<evidence type="ECO:0008006" key="4">
    <source>
        <dbReference type="Google" id="ProtNLM"/>
    </source>
</evidence>
<dbReference type="EMBL" id="CP090958">
    <property type="protein sequence ID" value="WGW11301.1"/>
    <property type="molecule type" value="Genomic_DNA"/>
</dbReference>
<dbReference type="RefSeq" id="WP_349638088.1">
    <property type="nucleotide sequence ID" value="NZ_CP090958.1"/>
</dbReference>
<dbReference type="InterPro" id="IPR046739">
    <property type="entry name" value="DUF6789"/>
</dbReference>
<keyword evidence="3" id="KW-1185">Reference proteome</keyword>
<organism evidence="2 3">
    <name type="scientific">Saxibacter everestensis</name>
    <dbReference type="NCBI Taxonomy" id="2909229"/>
    <lineage>
        <taxon>Bacteria</taxon>
        <taxon>Bacillati</taxon>
        <taxon>Actinomycetota</taxon>
        <taxon>Actinomycetes</taxon>
        <taxon>Micrococcales</taxon>
        <taxon>Brevibacteriaceae</taxon>
        <taxon>Saxibacter</taxon>
    </lineage>
</organism>
<feature type="transmembrane region" description="Helical" evidence="1">
    <location>
        <begin position="126"/>
        <end position="144"/>
    </location>
</feature>
<dbReference type="Proteomes" id="UP001209083">
    <property type="component" value="Chromosome"/>
</dbReference>
<keyword evidence="1" id="KW-0472">Membrane</keyword>
<feature type="transmembrane region" description="Helical" evidence="1">
    <location>
        <begin position="12"/>
        <end position="33"/>
    </location>
</feature>
<protein>
    <recommendedName>
        <fullName evidence="4">DUF1440 domain-containing protein</fullName>
    </recommendedName>
</protein>
<reference evidence="2 3" key="1">
    <citation type="submission" date="2023-05" db="EMBL/GenBank/DDBJ databases">
        <title>Lithophilousrod everest ZFBP1038 complete genpme.</title>
        <authorList>
            <person name="Tian M."/>
        </authorList>
    </citation>
    <scope>NUCLEOTIDE SEQUENCE [LARGE SCALE GENOMIC DNA]</scope>
    <source>
        <strain evidence="2 3">ZFBP1038</strain>
    </source>
</reference>